<proteinExistence type="predicted"/>
<feature type="chain" id="PRO_5043381316" description="RING-type domain-containing protein" evidence="10">
    <location>
        <begin position="17"/>
        <end position="461"/>
    </location>
</feature>
<feature type="domain" description="RING-type" evidence="11">
    <location>
        <begin position="355"/>
        <end position="396"/>
    </location>
</feature>
<evidence type="ECO:0000256" key="2">
    <source>
        <dbReference type="ARBA" id="ARBA00022692"/>
    </source>
</evidence>
<dbReference type="Proteomes" id="UP001162131">
    <property type="component" value="Unassembled WGS sequence"/>
</dbReference>
<dbReference type="PANTHER" id="PTHR46539">
    <property type="entry name" value="E3 UBIQUITIN-PROTEIN LIGASE ATL42"/>
    <property type="match status" value="1"/>
</dbReference>
<keyword evidence="2 9" id="KW-0812">Transmembrane</keyword>
<keyword evidence="10" id="KW-0732">Signal</keyword>
<dbReference type="Pfam" id="PF23106">
    <property type="entry name" value="EGF_Teneurin"/>
    <property type="match status" value="1"/>
</dbReference>
<sequence>MIIALICAFNVNFASSILNTVVTPLPIGEEISKTQNDTWAYFKIKGFESPSLYLSVSIDLSEPESVCLVVKQNTVPQLYAGYPQYDWIDIDNWKLGSKKHDVIISPWKYSSYSLYIGVYLQTEAVIQYTIKAVQSEFKPCKNNCTENGTCDGGTCDCNSGYIGNDCQVPAISLSLGSSQQMRINPGSITYAYYGDLNSETGKNINVNIKSFGNPITVYIKPSQANMATTLPSESVFVATAKSTDIEYTINSKDLMTYFAIVNDDIIAIDLKWDLSYNSSSDNSKEIIFYTLITVSSVVVLSWVSFALYKSRKRFQVISNPAENYLERVLDLKIIDENFPEKKLRQSDIDRGNSSCPICLENFAIDDMIRELLCDHIYHQKCIDEWFATKSYCCLCKRDYKSIDSMDLTRPIEETLQMSNTLGLIVGANEESLGITISNPIQEEYIEDENEDVTFRASSNFN</sequence>
<evidence type="ECO:0000259" key="11">
    <source>
        <dbReference type="PROSITE" id="PS50089"/>
    </source>
</evidence>
<comment type="subcellular location">
    <subcellularLocation>
        <location evidence="1">Membrane</location>
    </subcellularLocation>
</comment>
<dbReference type="InterPro" id="IPR013083">
    <property type="entry name" value="Znf_RING/FYVE/PHD"/>
</dbReference>
<dbReference type="PROSITE" id="PS00022">
    <property type="entry name" value="EGF_1"/>
    <property type="match status" value="1"/>
</dbReference>
<evidence type="ECO:0000256" key="10">
    <source>
        <dbReference type="SAM" id="SignalP"/>
    </source>
</evidence>
<name>A0AAU9IM78_9CILI</name>
<dbReference type="EMBL" id="CAJZBQ010000002">
    <property type="protein sequence ID" value="CAG9310600.1"/>
    <property type="molecule type" value="Genomic_DNA"/>
</dbReference>
<dbReference type="CDD" id="cd16473">
    <property type="entry name" value="RING-H2_RNF103"/>
    <property type="match status" value="1"/>
</dbReference>
<evidence type="ECO:0000256" key="8">
    <source>
        <dbReference type="PROSITE-ProRule" id="PRU00175"/>
    </source>
</evidence>
<dbReference type="SUPFAM" id="SSF57850">
    <property type="entry name" value="RING/U-box"/>
    <property type="match status" value="1"/>
</dbReference>
<dbReference type="GO" id="GO:0008270">
    <property type="term" value="F:zinc ion binding"/>
    <property type="evidence" value="ECO:0007669"/>
    <property type="project" value="UniProtKB-KW"/>
</dbReference>
<reference evidence="12" key="1">
    <citation type="submission" date="2021-09" db="EMBL/GenBank/DDBJ databases">
        <authorList>
            <consortium name="AG Swart"/>
            <person name="Singh M."/>
            <person name="Singh A."/>
            <person name="Seah K."/>
            <person name="Emmerich C."/>
        </authorList>
    </citation>
    <scope>NUCLEOTIDE SEQUENCE</scope>
    <source>
        <strain evidence="12">ATCC30299</strain>
    </source>
</reference>
<keyword evidence="4 8" id="KW-0863">Zinc-finger</keyword>
<keyword evidence="3" id="KW-0479">Metal-binding</keyword>
<dbReference type="PROSITE" id="PS01186">
    <property type="entry name" value="EGF_2"/>
    <property type="match status" value="1"/>
</dbReference>
<evidence type="ECO:0000256" key="5">
    <source>
        <dbReference type="ARBA" id="ARBA00022833"/>
    </source>
</evidence>
<feature type="signal peptide" evidence="10">
    <location>
        <begin position="1"/>
        <end position="16"/>
    </location>
</feature>
<evidence type="ECO:0000313" key="13">
    <source>
        <dbReference type="Proteomes" id="UP001162131"/>
    </source>
</evidence>
<protein>
    <recommendedName>
        <fullName evidence="11">RING-type domain-containing protein</fullName>
    </recommendedName>
</protein>
<evidence type="ECO:0000256" key="4">
    <source>
        <dbReference type="ARBA" id="ARBA00022771"/>
    </source>
</evidence>
<keyword evidence="7 9" id="KW-0472">Membrane</keyword>
<dbReference type="Pfam" id="PF13639">
    <property type="entry name" value="zf-RING_2"/>
    <property type="match status" value="1"/>
</dbReference>
<evidence type="ECO:0000313" key="12">
    <source>
        <dbReference type="EMBL" id="CAG9310600.1"/>
    </source>
</evidence>
<dbReference type="Gene3D" id="2.60.120.260">
    <property type="entry name" value="Galactose-binding domain-like"/>
    <property type="match status" value="1"/>
</dbReference>
<keyword evidence="13" id="KW-1185">Reference proteome</keyword>
<evidence type="ECO:0000256" key="7">
    <source>
        <dbReference type="ARBA" id="ARBA00023136"/>
    </source>
</evidence>
<keyword evidence="5" id="KW-0862">Zinc</keyword>
<feature type="transmembrane region" description="Helical" evidence="9">
    <location>
        <begin position="286"/>
        <end position="308"/>
    </location>
</feature>
<evidence type="ECO:0000256" key="3">
    <source>
        <dbReference type="ARBA" id="ARBA00022723"/>
    </source>
</evidence>
<dbReference type="PANTHER" id="PTHR46539:SF1">
    <property type="entry name" value="E3 UBIQUITIN-PROTEIN LIGASE ATL42"/>
    <property type="match status" value="1"/>
</dbReference>
<dbReference type="PROSITE" id="PS50089">
    <property type="entry name" value="ZF_RING_2"/>
    <property type="match status" value="1"/>
</dbReference>
<dbReference type="InterPro" id="IPR001841">
    <property type="entry name" value="Znf_RING"/>
</dbReference>
<dbReference type="GO" id="GO:0016020">
    <property type="term" value="C:membrane"/>
    <property type="evidence" value="ECO:0007669"/>
    <property type="project" value="UniProtKB-SubCell"/>
</dbReference>
<organism evidence="12 13">
    <name type="scientific">Blepharisma stoltei</name>
    <dbReference type="NCBI Taxonomy" id="1481888"/>
    <lineage>
        <taxon>Eukaryota</taxon>
        <taxon>Sar</taxon>
        <taxon>Alveolata</taxon>
        <taxon>Ciliophora</taxon>
        <taxon>Postciliodesmatophora</taxon>
        <taxon>Heterotrichea</taxon>
        <taxon>Heterotrichida</taxon>
        <taxon>Blepharismidae</taxon>
        <taxon>Blepharisma</taxon>
    </lineage>
</organism>
<accession>A0AAU9IM78</accession>
<dbReference type="Gene3D" id="3.30.40.10">
    <property type="entry name" value="Zinc/RING finger domain, C3HC4 (zinc finger)"/>
    <property type="match status" value="1"/>
</dbReference>
<dbReference type="InterPro" id="IPR000742">
    <property type="entry name" value="EGF"/>
</dbReference>
<gene>
    <name evidence="12" type="ORF">BSTOLATCC_MIC1442</name>
</gene>
<keyword evidence="6 9" id="KW-1133">Transmembrane helix</keyword>
<dbReference type="SMART" id="SM00184">
    <property type="entry name" value="RING"/>
    <property type="match status" value="1"/>
</dbReference>
<comment type="caution">
    <text evidence="12">The sequence shown here is derived from an EMBL/GenBank/DDBJ whole genome shotgun (WGS) entry which is preliminary data.</text>
</comment>
<evidence type="ECO:0000256" key="6">
    <source>
        <dbReference type="ARBA" id="ARBA00022989"/>
    </source>
</evidence>
<evidence type="ECO:0000256" key="9">
    <source>
        <dbReference type="SAM" id="Phobius"/>
    </source>
</evidence>
<evidence type="ECO:0000256" key="1">
    <source>
        <dbReference type="ARBA" id="ARBA00004370"/>
    </source>
</evidence>
<dbReference type="AlphaFoldDB" id="A0AAU9IM78"/>